<evidence type="ECO:0000259" key="3">
    <source>
        <dbReference type="PROSITE" id="PS51721"/>
    </source>
</evidence>
<evidence type="ECO:0000313" key="5">
    <source>
        <dbReference type="Proteomes" id="UP001161438"/>
    </source>
</evidence>
<accession>A0AA35IRI8</accession>
<dbReference type="GO" id="GO:0032543">
    <property type="term" value="P:mitochondrial translation"/>
    <property type="evidence" value="ECO:0007669"/>
    <property type="project" value="TreeGrafter"/>
</dbReference>
<dbReference type="SUPFAM" id="SSF52540">
    <property type="entry name" value="P-loop containing nucleoside triphosphate hydrolases"/>
    <property type="match status" value="1"/>
</dbReference>
<dbReference type="CDD" id="cd01856">
    <property type="entry name" value="YlqF"/>
    <property type="match status" value="1"/>
</dbReference>
<dbReference type="GO" id="GO:0005739">
    <property type="term" value="C:mitochondrion"/>
    <property type="evidence" value="ECO:0007669"/>
    <property type="project" value="TreeGrafter"/>
</dbReference>
<keyword evidence="2" id="KW-0342">GTP-binding</keyword>
<evidence type="ECO:0000256" key="1">
    <source>
        <dbReference type="ARBA" id="ARBA00022741"/>
    </source>
</evidence>
<dbReference type="Gene3D" id="1.10.1580.10">
    <property type="match status" value="1"/>
</dbReference>
<name>A0AA35IRI8_SACMI</name>
<dbReference type="PANTHER" id="PTHR45782:SF4">
    <property type="entry name" value="MITOCHONDRIAL RIBOSOME-ASSOCIATED GTPASE 1"/>
    <property type="match status" value="1"/>
</dbReference>
<feature type="domain" description="CP-type G" evidence="3">
    <location>
        <begin position="42"/>
        <end position="230"/>
    </location>
</feature>
<reference evidence="4" key="1">
    <citation type="submission" date="2022-10" db="EMBL/GenBank/DDBJ databases">
        <authorList>
            <person name="Byrne P K."/>
        </authorList>
    </citation>
    <scope>NUCLEOTIDE SEQUENCE</scope>
    <source>
        <strain evidence="4">IFO1815</strain>
    </source>
</reference>
<dbReference type="Pfam" id="PF01926">
    <property type="entry name" value="MMR_HSR1"/>
    <property type="match status" value="1"/>
</dbReference>
<dbReference type="InterPro" id="IPR027417">
    <property type="entry name" value="P-loop_NTPase"/>
</dbReference>
<dbReference type="GO" id="GO:0005525">
    <property type="term" value="F:GTP binding"/>
    <property type="evidence" value="ECO:0007669"/>
    <property type="project" value="UniProtKB-KW"/>
</dbReference>
<sequence>MHANVKAARRLVSSISSFTPRYEFPKYNMPLTDFKGHQLKALRKFERLAPQMNMIIELRDIRAPLSTRNVIFDRIARKENNLMKLVVYTRKDLMPNNKEYIRKLKNWHEELGEKFVLLDCRNKIEVKNLLKILEWQNYELEKNGGYLPMGYRALITGMPNVGKSTLINSLRAIFQGQDRESMGGKRKKVAKTGAEAGVTRTTSEVIRVASRNVESRNEIYLIDTPGIGVPGRISDHNRMLALALCGSVKNNLIDPIFQADYLLYLMNLQNQNDGKEEFYPKSHTSPTNDIYDVLKRLQMHKSQNDKSTAIEWTNKWRLRGKGIIFDPEVLLSNDEFSYKKYVDDQLKKLGELSYERFSKRLIGNPNQIFSK</sequence>
<dbReference type="EMBL" id="OX365769">
    <property type="protein sequence ID" value="CAI4035572.1"/>
    <property type="molecule type" value="Genomic_DNA"/>
</dbReference>
<dbReference type="InterPro" id="IPR023179">
    <property type="entry name" value="GTP-bd_ortho_bundle_sf"/>
</dbReference>
<dbReference type="PROSITE" id="PS51721">
    <property type="entry name" value="G_CP"/>
    <property type="match status" value="1"/>
</dbReference>
<dbReference type="GO" id="GO:0003924">
    <property type="term" value="F:GTPase activity"/>
    <property type="evidence" value="ECO:0007669"/>
    <property type="project" value="TreeGrafter"/>
</dbReference>
<evidence type="ECO:0000256" key="2">
    <source>
        <dbReference type="ARBA" id="ARBA00023134"/>
    </source>
</evidence>
<organism evidence="4 5">
    <name type="scientific">Saccharomyces mikatae IFO 1815</name>
    <dbReference type="NCBI Taxonomy" id="226126"/>
    <lineage>
        <taxon>Eukaryota</taxon>
        <taxon>Fungi</taxon>
        <taxon>Dikarya</taxon>
        <taxon>Ascomycota</taxon>
        <taxon>Saccharomycotina</taxon>
        <taxon>Saccharomycetes</taxon>
        <taxon>Saccharomycetales</taxon>
        <taxon>Saccharomycetaceae</taxon>
        <taxon>Saccharomyces</taxon>
    </lineage>
</organism>
<dbReference type="AlphaFoldDB" id="A0AA35IRI8"/>
<dbReference type="Gene3D" id="3.40.50.300">
    <property type="entry name" value="P-loop containing nucleotide triphosphate hydrolases"/>
    <property type="match status" value="1"/>
</dbReference>
<dbReference type="GeneID" id="80920446"/>
<protein>
    <recommendedName>
        <fullName evidence="3">CP-type G domain-containing protein</fullName>
    </recommendedName>
</protein>
<dbReference type="InterPro" id="IPR006073">
    <property type="entry name" value="GTP-bd"/>
</dbReference>
<gene>
    <name evidence="4" type="primary">SMKI13G2220</name>
    <name evidence="4" type="ORF">SMKI_13G2220</name>
</gene>
<dbReference type="PANTHER" id="PTHR45782">
    <property type="entry name" value="MITOCHONDRIAL RIBOSOME-ASSOCIATED GTPASE 1"/>
    <property type="match status" value="1"/>
</dbReference>
<dbReference type="GO" id="GO:0042254">
    <property type="term" value="P:ribosome biogenesis"/>
    <property type="evidence" value="ECO:0007669"/>
    <property type="project" value="UniProtKB-ARBA"/>
</dbReference>
<dbReference type="Proteomes" id="UP001161438">
    <property type="component" value="Chromosome 13"/>
</dbReference>
<dbReference type="InterPro" id="IPR030378">
    <property type="entry name" value="G_CP_dom"/>
</dbReference>
<proteinExistence type="predicted"/>
<keyword evidence="1" id="KW-0547">Nucleotide-binding</keyword>
<keyword evidence="5" id="KW-1185">Reference proteome</keyword>
<evidence type="ECO:0000313" key="4">
    <source>
        <dbReference type="EMBL" id="CAI4035572.1"/>
    </source>
</evidence>
<dbReference type="RefSeq" id="XP_056078692.1">
    <property type="nucleotide sequence ID" value="XM_056224812.1"/>
</dbReference>